<evidence type="ECO:0000256" key="3">
    <source>
        <dbReference type="PROSITE-ProRule" id="PRU00235"/>
    </source>
</evidence>
<keyword evidence="2" id="KW-0677">Repeat</keyword>
<sequence>MMPVKKAGMKRKLKTPTDKTAIPKKRGKRVSSLGLDEEFVAKRAHERTPGQVLTLGQNDVGQLGLGPDVMERARPALLPDLDNVVEACAGGMHTICLTDDGEVITFGCNDEGALGRSTAADDSETRPGKVVLDGKAVQVSAGDSHSAALLEDGRVFAWGAFRDSHGTMGLTLDGIMQNPTLMSVGGNKVMRIASGTDHLLMLTRQGRLYTCGCGEQGQLGRLPERGANRSSRQGVNQLLMPALVNSSIRSRLEFDQIWTGAYCTFVREKIKGNIFVFGLNNYKQLGTLEPDGTDSEDVPQIYFYPLLSEVFSDRSWVKICGGQHHTLALDSDGVVYSMGRKEYGMLGQGQDCTDLDRPTPVPGLQGKKCVDIACGSSVSFAVTEEGDAYGWGMGTNGQLGTGEEDDQYEPVKMGGKQLEGRSVTSVSGGGQHTVVLATANVAKQS</sequence>
<organism evidence="6">
    <name type="scientific">Graphocephala atropunctata</name>
    <dbReference type="NCBI Taxonomy" id="36148"/>
    <lineage>
        <taxon>Eukaryota</taxon>
        <taxon>Metazoa</taxon>
        <taxon>Ecdysozoa</taxon>
        <taxon>Arthropoda</taxon>
        <taxon>Hexapoda</taxon>
        <taxon>Insecta</taxon>
        <taxon>Pterygota</taxon>
        <taxon>Neoptera</taxon>
        <taxon>Paraneoptera</taxon>
        <taxon>Hemiptera</taxon>
        <taxon>Auchenorrhyncha</taxon>
        <taxon>Membracoidea</taxon>
        <taxon>Cicadellidae</taxon>
        <taxon>Cicadellinae</taxon>
        <taxon>Cicadellini</taxon>
        <taxon>Graphocephala</taxon>
    </lineage>
</organism>
<feature type="repeat" description="RCC1" evidence="3">
    <location>
        <begin position="101"/>
        <end position="152"/>
    </location>
</feature>
<evidence type="ECO:0000256" key="2">
    <source>
        <dbReference type="ARBA" id="ARBA00022737"/>
    </source>
</evidence>
<feature type="repeat" description="RCC1" evidence="3">
    <location>
        <begin position="386"/>
        <end position="439"/>
    </location>
</feature>
<dbReference type="InterPro" id="IPR051553">
    <property type="entry name" value="Ran_GTPase-activating"/>
</dbReference>
<dbReference type="PROSITE" id="PS00625">
    <property type="entry name" value="RCC1_1"/>
    <property type="match status" value="1"/>
</dbReference>
<feature type="repeat" description="RCC1" evidence="3">
    <location>
        <begin position="153"/>
        <end position="205"/>
    </location>
</feature>
<dbReference type="AlphaFoldDB" id="A0A1B6M1V1"/>
<dbReference type="InterPro" id="IPR000408">
    <property type="entry name" value="Reg_chr_condens"/>
</dbReference>
<accession>A0A1B6M1V1</accession>
<dbReference type="PANTHER" id="PTHR45982:SF1">
    <property type="entry name" value="REGULATOR OF CHROMOSOME CONDENSATION"/>
    <property type="match status" value="1"/>
</dbReference>
<dbReference type="PROSITE" id="PS00626">
    <property type="entry name" value="RCC1_2"/>
    <property type="match status" value="4"/>
</dbReference>
<feature type="repeat" description="RCC1" evidence="3">
    <location>
        <begin position="272"/>
        <end position="332"/>
    </location>
</feature>
<evidence type="ECO:0000313" key="6">
    <source>
        <dbReference type="EMBL" id="JAT29916.1"/>
    </source>
</evidence>
<reference evidence="6" key="1">
    <citation type="submission" date="2015-11" db="EMBL/GenBank/DDBJ databases">
        <title>De novo transcriptome assembly of four potential Pierce s Disease insect vectors from Arizona vineyards.</title>
        <authorList>
            <person name="Tassone E.E."/>
        </authorList>
    </citation>
    <scope>NUCLEOTIDE SEQUENCE</scope>
</reference>
<keyword evidence="1" id="KW-0344">Guanine-nucleotide releasing factor</keyword>
<dbReference type="PROSITE" id="PS50012">
    <property type="entry name" value="RCC1_3"/>
    <property type="match status" value="7"/>
</dbReference>
<dbReference type="SUPFAM" id="SSF50985">
    <property type="entry name" value="RCC1/BLIP-II"/>
    <property type="match status" value="1"/>
</dbReference>
<feature type="repeat" description="RCC1" evidence="3">
    <location>
        <begin position="333"/>
        <end position="385"/>
    </location>
</feature>
<gene>
    <name evidence="6" type="ORF">g.29728</name>
</gene>
<dbReference type="InterPro" id="IPR058923">
    <property type="entry name" value="RCC1-like_dom"/>
</dbReference>
<feature type="domain" description="RCC1-like" evidence="5">
    <location>
        <begin position="51"/>
        <end position="435"/>
    </location>
</feature>
<feature type="repeat" description="RCC1" evidence="3">
    <location>
        <begin position="206"/>
        <end position="270"/>
    </location>
</feature>
<feature type="region of interest" description="Disordered" evidence="4">
    <location>
        <begin position="1"/>
        <end position="27"/>
    </location>
</feature>
<name>A0A1B6M1V1_9HEMI</name>
<protein>
    <recommendedName>
        <fullName evidence="5">RCC1-like domain-containing protein</fullName>
    </recommendedName>
</protein>
<dbReference type="PRINTS" id="PR00633">
    <property type="entry name" value="RCCNDNSATION"/>
</dbReference>
<dbReference type="Pfam" id="PF25390">
    <property type="entry name" value="WD40_RLD"/>
    <property type="match status" value="1"/>
</dbReference>
<dbReference type="PANTHER" id="PTHR45982">
    <property type="entry name" value="REGULATOR OF CHROMOSOME CONDENSATION"/>
    <property type="match status" value="1"/>
</dbReference>
<evidence type="ECO:0000259" key="5">
    <source>
        <dbReference type="Pfam" id="PF25390"/>
    </source>
</evidence>
<dbReference type="GO" id="GO:0005737">
    <property type="term" value="C:cytoplasm"/>
    <property type="evidence" value="ECO:0007669"/>
    <property type="project" value="TreeGrafter"/>
</dbReference>
<evidence type="ECO:0000256" key="4">
    <source>
        <dbReference type="SAM" id="MobiDB-lite"/>
    </source>
</evidence>
<evidence type="ECO:0000256" key="1">
    <source>
        <dbReference type="ARBA" id="ARBA00022658"/>
    </source>
</evidence>
<feature type="repeat" description="RCC1" evidence="3">
    <location>
        <begin position="50"/>
        <end position="100"/>
    </location>
</feature>
<dbReference type="InterPro" id="IPR009091">
    <property type="entry name" value="RCC1/BLIP-II"/>
</dbReference>
<dbReference type="Gene3D" id="2.130.10.30">
    <property type="entry name" value="Regulator of chromosome condensation 1/beta-lactamase-inhibitor protein II"/>
    <property type="match status" value="1"/>
</dbReference>
<dbReference type="EMBL" id="GEBQ01010061">
    <property type="protein sequence ID" value="JAT29916.1"/>
    <property type="molecule type" value="Transcribed_RNA"/>
</dbReference>
<dbReference type="GO" id="GO:0005085">
    <property type="term" value="F:guanyl-nucleotide exchange factor activity"/>
    <property type="evidence" value="ECO:0007669"/>
    <property type="project" value="TreeGrafter"/>
</dbReference>
<proteinExistence type="predicted"/>